<sequence length="260" mass="28584">MQRPGAQETRSTSSDDLLFVRDPPHICCPNLVARLFTSPVVGLRFLASLWASARDCRSSATTSSRQSVVSRSFFSTVSTLDSSLYLSARSSWALWCSFSQSLQFWSSTPLTNSSFSSSQVILSCAASMSLARPERSLSRSWRASMRSDQCSEDTLESWVISASESLAPLARRSFSSEISVSFAWMACSRPERSAVSFPASWLMRSSAPFFSRAAFWLAVSSSCWRLATSLFLALKASSPTERMLSSSWLSCVMAASASFF</sequence>
<evidence type="ECO:0000313" key="1">
    <source>
        <dbReference type="EMBL" id="KAF2480194.1"/>
    </source>
</evidence>
<dbReference type="AlphaFoldDB" id="A0A6A6PKK0"/>
<keyword evidence="2" id="KW-1185">Reference proteome</keyword>
<reference evidence="1" key="1">
    <citation type="journal article" date="2020" name="Stud. Mycol.">
        <title>101 Dothideomycetes genomes: a test case for predicting lifestyles and emergence of pathogens.</title>
        <authorList>
            <person name="Haridas S."/>
            <person name="Albert R."/>
            <person name="Binder M."/>
            <person name="Bloem J."/>
            <person name="Labutti K."/>
            <person name="Salamov A."/>
            <person name="Andreopoulos B."/>
            <person name="Baker S."/>
            <person name="Barry K."/>
            <person name="Bills G."/>
            <person name="Bluhm B."/>
            <person name="Cannon C."/>
            <person name="Castanera R."/>
            <person name="Culley D."/>
            <person name="Daum C."/>
            <person name="Ezra D."/>
            <person name="Gonzalez J."/>
            <person name="Henrissat B."/>
            <person name="Kuo A."/>
            <person name="Liang C."/>
            <person name="Lipzen A."/>
            <person name="Lutzoni F."/>
            <person name="Magnuson J."/>
            <person name="Mondo S."/>
            <person name="Nolan M."/>
            <person name="Ohm R."/>
            <person name="Pangilinan J."/>
            <person name="Park H.-J."/>
            <person name="Ramirez L."/>
            <person name="Alfaro M."/>
            <person name="Sun H."/>
            <person name="Tritt A."/>
            <person name="Yoshinaga Y."/>
            <person name="Zwiers L.-H."/>
            <person name="Turgeon B."/>
            <person name="Goodwin S."/>
            <person name="Spatafora J."/>
            <person name="Crous P."/>
            <person name="Grigoriev I."/>
        </authorList>
    </citation>
    <scope>NUCLEOTIDE SEQUENCE</scope>
    <source>
        <strain evidence="1">CBS 113389</strain>
    </source>
</reference>
<protein>
    <submittedName>
        <fullName evidence="1">Uncharacterized protein</fullName>
    </submittedName>
</protein>
<name>A0A6A6PKK0_9PEZI</name>
<organism evidence="1 2">
    <name type="scientific">Neohortaea acidophila</name>
    <dbReference type="NCBI Taxonomy" id="245834"/>
    <lineage>
        <taxon>Eukaryota</taxon>
        <taxon>Fungi</taxon>
        <taxon>Dikarya</taxon>
        <taxon>Ascomycota</taxon>
        <taxon>Pezizomycotina</taxon>
        <taxon>Dothideomycetes</taxon>
        <taxon>Dothideomycetidae</taxon>
        <taxon>Mycosphaerellales</taxon>
        <taxon>Teratosphaeriaceae</taxon>
        <taxon>Neohortaea</taxon>
    </lineage>
</organism>
<dbReference type="RefSeq" id="XP_033586764.1">
    <property type="nucleotide sequence ID" value="XM_033734571.1"/>
</dbReference>
<dbReference type="GeneID" id="54475573"/>
<accession>A0A6A6PKK0</accession>
<dbReference type="EMBL" id="MU001640">
    <property type="protein sequence ID" value="KAF2480194.1"/>
    <property type="molecule type" value="Genomic_DNA"/>
</dbReference>
<proteinExistence type="predicted"/>
<dbReference type="Proteomes" id="UP000799767">
    <property type="component" value="Unassembled WGS sequence"/>
</dbReference>
<gene>
    <name evidence="1" type="ORF">BDY17DRAFT_303412</name>
</gene>
<evidence type="ECO:0000313" key="2">
    <source>
        <dbReference type="Proteomes" id="UP000799767"/>
    </source>
</evidence>